<accession>A0A8S9ZJD6</accession>
<name>A0A8S9ZJD6_9BILA</name>
<dbReference type="AlphaFoldDB" id="A0A8S9ZJD6"/>
<proteinExistence type="predicted"/>
<comment type="caution">
    <text evidence="1">The sequence shown here is derived from an EMBL/GenBank/DDBJ whole genome shotgun (WGS) entry which is preliminary data.</text>
</comment>
<dbReference type="EMBL" id="JABEBT010000078">
    <property type="protein sequence ID" value="KAF7633381.1"/>
    <property type="molecule type" value="Genomic_DNA"/>
</dbReference>
<evidence type="ECO:0000313" key="2">
    <source>
        <dbReference type="Proteomes" id="UP000605970"/>
    </source>
</evidence>
<dbReference type="Proteomes" id="UP000605970">
    <property type="component" value="Unassembled WGS sequence"/>
</dbReference>
<reference evidence="1" key="1">
    <citation type="journal article" date="2020" name="Ecol. Evol.">
        <title>Genome structure and content of the rice root-knot nematode (Meloidogyne graminicola).</title>
        <authorList>
            <person name="Phan N.T."/>
            <person name="Danchin E.G.J."/>
            <person name="Klopp C."/>
            <person name="Perfus-Barbeoch L."/>
            <person name="Kozlowski D.K."/>
            <person name="Koutsovoulos G.D."/>
            <person name="Lopez-Roques C."/>
            <person name="Bouchez O."/>
            <person name="Zahm M."/>
            <person name="Besnard G."/>
            <person name="Bellafiore S."/>
        </authorList>
    </citation>
    <scope>NUCLEOTIDE SEQUENCE</scope>
    <source>
        <strain evidence="1">VN-18</strain>
    </source>
</reference>
<organism evidence="1 2">
    <name type="scientific">Meloidogyne graminicola</name>
    <dbReference type="NCBI Taxonomy" id="189291"/>
    <lineage>
        <taxon>Eukaryota</taxon>
        <taxon>Metazoa</taxon>
        <taxon>Ecdysozoa</taxon>
        <taxon>Nematoda</taxon>
        <taxon>Chromadorea</taxon>
        <taxon>Rhabditida</taxon>
        <taxon>Tylenchina</taxon>
        <taxon>Tylenchomorpha</taxon>
        <taxon>Tylenchoidea</taxon>
        <taxon>Meloidogynidae</taxon>
        <taxon>Meloidogyninae</taxon>
        <taxon>Meloidogyne</taxon>
    </lineage>
</organism>
<protein>
    <submittedName>
        <fullName evidence="1">LIM zinc-binding domain-containing protein</fullName>
    </submittedName>
</protein>
<keyword evidence="2" id="KW-1185">Reference proteome</keyword>
<feature type="non-terminal residue" evidence="1">
    <location>
        <position position="135"/>
    </location>
</feature>
<evidence type="ECO:0000313" key="1">
    <source>
        <dbReference type="EMBL" id="KAF7633381.1"/>
    </source>
</evidence>
<sequence length="135" mass="15972">MQNTKIELKEGISTFPMFEAVSEPLLYNSEFWNENLNIQQDEFNQFYGINNLPTILQQQNNYEKQNIEINNNNNNSLLFDLNSNLFSEQFSSYNINMINDNEQQFINNNNILQQQQQQLNLNIQSSQQNELLLIT</sequence>
<gene>
    <name evidence="1" type="ORF">Mgra_00007263</name>
</gene>